<comment type="caution">
    <text evidence="1">The sequence shown here is derived from an EMBL/GenBank/DDBJ whole genome shotgun (WGS) entry which is preliminary data.</text>
</comment>
<evidence type="ECO:0000313" key="2">
    <source>
        <dbReference type="Proteomes" id="UP000252405"/>
    </source>
</evidence>
<gene>
    <name evidence="1" type="ORF">DU505_09905</name>
</gene>
<dbReference type="InterPro" id="IPR029044">
    <property type="entry name" value="Nucleotide-diphossugar_trans"/>
</dbReference>
<keyword evidence="1" id="KW-0808">Transferase</keyword>
<dbReference type="GO" id="GO:0016740">
    <property type="term" value="F:transferase activity"/>
    <property type="evidence" value="ECO:0007669"/>
    <property type="project" value="UniProtKB-KW"/>
</dbReference>
<name>A0A368TZW3_9GAMM</name>
<dbReference type="InterPro" id="IPR018641">
    <property type="entry name" value="Trfase_1_rSAM/seldom-assoc"/>
</dbReference>
<dbReference type="Gene3D" id="3.90.550.10">
    <property type="entry name" value="Spore Coat Polysaccharide Biosynthesis Protein SpsA, Chain A"/>
    <property type="match status" value="1"/>
</dbReference>
<dbReference type="OrthoDB" id="9798250at2"/>
<proteinExistence type="predicted"/>
<dbReference type="PANTHER" id="PTHR36529:SF1">
    <property type="entry name" value="GLYCOSYLTRANSFERASE"/>
    <property type="match status" value="1"/>
</dbReference>
<dbReference type="SUPFAM" id="SSF53448">
    <property type="entry name" value="Nucleotide-diphospho-sugar transferases"/>
    <property type="match status" value="1"/>
</dbReference>
<dbReference type="PANTHER" id="PTHR36529">
    <property type="entry name" value="SLL1095 PROTEIN"/>
    <property type="match status" value="1"/>
</dbReference>
<dbReference type="Proteomes" id="UP000252405">
    <property type="component" value="Unassembled WGS sequence"/>
</dbReference>
<evidence type="ECO:0000313" key="1">
    <source>
        <dbReference type="EMBL" id="RCV89352.1"/>
    </source>
</evidence>
<dbReference type="RefSeq" id="WP_114478831.1">
    <property type="nucleotide sequence ID" value="NZ_QPII01000006.1"/>
</dbReference>
<sequence>MCADVSLAVLAKAPLPGQAKTRLIPTLGAEGAARLHERLLRRTLEIARATTPQVTLWTALQHHHPLFLELADTYRIELRPQPHGDLGQRMLHALAAMPCPGLVIGTDCPVLTPTLLRRCHAALNDADVVCLPAEDGGYGLIAMHRAEARLFSGIDWGTERVMPQTAHAAAELGLRLCCLTTVWDVDRPEDLARLATHSPGLLANLGVPTTHGR</sequence>
<dbReference type="AlphaFoldDB" id="A0A368TZW3"/>
<dbReference type="NCBIfam" id="TIGR04282">
    <property type="entry name" value="glyco_like_cofC"/>
    <property type="match status" value="1"/>
</dbReference>
<dbReference type="Pfam" id="PF09837">
    <property type="entry name" value="DUF2064"/>
    <property type="match status" value="1"/>
</dbReference>
<reference evidence="1 2" key="1">
    <citation type="submission" date="2018-07" db="EMBL/GenBank/DDBJ databases">
        <title>Halomonas montanilacus sp. nov., isolated from Lake Pengyan on Tibetan Plateau.</title>
        <authorList>
            <person name="Lu H."/>
            <person name="Xing P."/>
            <person name="Wu Q."/>
        </authorList>
    </citation>
    <scope>NUCLEOTIDE SEQUENCE [LARGE SCALE GENOMIC DNA]</scope>
    <source>
        <strain evidence="1 2">PYC7W</strain>
    </source>
</reference>
<keyword evidence="2" id="KW-1185">Reference proteome</keyword>
<accession>A0A368TZW3</accession>
<dbReference type="EMBL" id="QPII01000006">
    <property type="protein sequence ID" value="RCV89352.1"/>
    <property type="molecule type" value="Genomic_DNA"/>
</dbReference>
<protein>
    <submittedName>
        <fullName evidence="1">Glycosyltransferase</fullName>
    </submittedName>
</protein>
<organism evidence="1 2">
    <name type="scientific">Billgrantia montanilacus</name>
    <dbReference type="NCBI Taxonomy" id="2282305"/>
    <lineage>
        <taxon>Bacteria</taxon>
        <taxon>Pseudomonadati</taxon>
        <taxon>Pseudomonadota</taxon>
        <taxon>Gammaproteobacteria</taxon>
        <taxon>Oceanospirillales</taxon>
        <taxon>Halomonadaceae</taxon>
        <taxon>Billgrantia</taxon>
    </lineage>
</organism>